<evidence type="ECO:0000313" key="3">
    <source>
        <dbReference type="Proteomes" id="UP000677054"/>
    </source>
</evidence>
<feature type="compositionally biased region" description="Basic and acidic residues" evidence="1">
    <location>
        <begin position="24"/>
        <end position="35"/>
    </location>
</feature>
<proteinExistence type="predicted"/>
<dbReference type="Proteomes" id="UP000677054">
    <property type="component" value="Unassembled WGS sequence"/>
</dbReference>
<keyword evidence="3" id="KW-1185">Reference proteome</keyword>
<dbReference type="EMBL" id="CAJPEV010000088">
    <property type="protein sequence ID" value="CAG0880362.1"/>
    <property type="molecule type" value="Genomic_DNA"/>
</dbReference>
<protein>
    <submittedName>
        <fullName evidence="2">Uncharacterized protein</fullName>
    </submittedName>
</protein>
<organism evidence="2">
    <name type="scientific">Darwinula stevensoni</name>
    <dbReference type="NCBI Taxonomy" id="69355"/>
    <lineage>
        <taxon>Eukaryota</taxon>
        <taxon>Metazoa</taxon>
        <taxon>Ecdysozoa</taxon>
        <taxon>Arthropoda</taxon>
        <taxon>Crustacea</taxon>
        <taxon>Oligostraca</taxon>
        <taxon>Ostracoda</taxon>
        <taxon>Podocopa</taxon>
        <taxon>Podocopida</taxon>
        <taxon>Darwinulocopina</taxon>
        <taxon>Darwinuloidea</taxon>
        <taxon>Darwinulidae</taxon>
        <taxon>Darwinula</taxon>
    </lineage>
</organism>
<dbReference type="EMBL" id="LR899605">
    <property type="protein sequence ID" value="CAD7241032.1"/>
    <property type="molecule type" value="Genomic_DNA"/>
</dbReference>
<sequence>MCGAADPPLNVESRGSPCVGPGPKECRWSRNHLDSDSDSSASSGSSTLSQYSSLEVLCCPTWLKCRRNKESPGLIDMQPSFYIAILLSFAENFAYLRRTYVIRAPSRNPIP</sequence>
<evidence type="ECO:0000313" key="2">
    <source>
        <dbReference type="EMBL" id="CAD7241032.1"/>
    </source>
</evidence>
<accession>A0A7R8X505</accession>
<name>A0A7R8X505_9CRUS</name>
<dbReference type="AlphaFoldDB" id="A0A7R8X505"/>
<reference evidence="2" key="1">
    <citation type="submission" date="2020-11" db="EMBL/GenBank/DDBJ databases">
        <authorList>
            <person name="Tran Van P."/>
        </authorList>
    </citation>
    <scope>NUCLEOTIDE SEQUENCE</scope>
</reference>
<feature type="compositionally biased region" description="Low complexity" evidence="1">
    <location>
        <begin position="38"/>
        <end position="50"/>
    </location>
</feature>
<gene>
    <name evidence="2" type="ORF">DSTB1V02_LOCUS1034</name>
</gene>
<feature type="region of interest" description="Disordered" evidence="1">
    <location>
        <begin position="1"/>
        <end position="50"/>
    </location>
</feature>
<evidence type="ECO:0000256" key="1">
    <source>
        <dbReference type="SAM" id="MobiDB-lite"/>
    </source>
</evidence>